<feature type="domain" description="Putative type VI secretion system Rhs element associated Vgr" evidence="4">
    <location>
        <begin position="525"/>
        <end position="628"/>
    </location>
</feature>
<dbReference type="InterPro" id="IPR006531">
    <property type="entry name" value="Gp5/Vgr_OB"/>
</dbReference>
<feature type="region of interest" description="Disordered" evidence="1">
    <location>
        <begin position="652"/>
        <end position="673"/>
    </location>
</feature>
<dbReference type="Pfam" id="PF04717">
    <property type="entry name" value="Phage_base_V"/>
    <property type="match status" value="1"/>
</dbReference>
<feature type="compositionally biased region" description="Gly residues" evidence="1">
    <location>
        <begin position="661"/>
        <end position="672"/>
    </location>
</feature>
<dbReference type="InterPro" id="IPR037026">
    <property type="entry name" value="Vgr_OB-fold_dom_sf"/>
</dbReference>
<dbReference type="NCBIfam" id="TIGR01646">
    <property type="entry name" value="vgr_GE"/>
    <property type="match status" value="1"/>
</dbReference>
<feature type="domain" description="DUF2345" evidence="3">
    <location>
        <begin position="670"/>
        <end position="819"/>
    </location>
</feature>
<dbReference type="EMBL" id="CABWIK020000007">
    <property type="protein sequence ID" value="CAB3965237.1"/>
    <property type="molecule type" value="Genomic_DNA"/>
</dbReference>
<dbReference type="Gene3D" id="2.30.110.50">
    <property type="match status" value="1"/>
</dbReference>
<evidence type="ECO:0000313" key="6">
    <source>
        <dbReference type="Proteomes" id="UP000494322"/>
    </source>
</evidence>
<evidence type="ECO:0000259" key="4">
    <source>
        <dbReference type="Pfam" id="PF13296"/>
    </source>
</evidence>
<dbReference type="InterPro" id="IPR028244">
    <property type="entry name" value="T6SS_Rhs_Vgr_dom"/>
</dbReference>
<dbReference type="Pfam" id="PF13296">
    <property type="entry name" value="T6SS_Vgr"/>
    <property type="match status" value="1"/>
</dbReference>
<dbReference type="Proteomes" id="UP000494322">
    <property type="component" value="Unassembled WGS sequence"/>
</dbReference>
<dbReference type="Gene3D" id="3.55.50.10">
    <property type="entry name" value="Baseplate protein-like domains"/>
    <property type="match status" value="1"/>
</dbReference>
<reference evidence="5 6" key="1">
    <citation type="submission" date="2020-04" db="EMBL/GenBank/DDBJ databases">
        <authorList>
            <person name="Depoorter E."/>
        </authorList>
    </citation>
    <scope>NUCLEOTIDE SEQUENCE [LARGE SCALE GENOMIC DNA]</scope>
    <source>
        <strain evidence="5 6">BCC0132</strain>
    </source>
</reference>
<dbReference type="Pfam" id="PF05954">
    <property type="entry name" value="Phage_GPD"/>
    <property type="match status" value="1"/>
</dbReference>
<feature type="region of interest" description="Disordered" evidence="1">
    <location>
        <begin position="245"/>
        <end position="266"/>
    </location>
</feature>
<dbReference type="Gene3D" id="4.10.220.110">
    <property type="match status" value="1"/>
</dbReference>
<dbReference type="InterPro" id="IPR006533">
    <property type="entry name" value="T6SS_Vgr_RhsGE"/>
</dbReference>
<evidence type="ECO:0000313" key="5">
    <source>
        <dbReference type="EMBL" id="CAB3965237.1"/>
    </source>
</evidence>
<sequence>MDMPDIGAAIRGGLLQQDRLLKLDTPLGANALAVQRAVGRSRIGRDYSFTLDVVSNNGSLELKKLIAQPATLWIQLENNAYRPVSGYLYTARRLGANGGLTTYQLELRAWMHVLRFRRDEKIWIDKNVEEIISDVLGMHPEARGRFRFALLQPLANRSYTRQSETDWDLVHRLMESEGLYCAWQQADDGKSHTLVITDNLQAFVPLSPETVRFYRGGTAGEADAFTQWSGTRTLQSVTLMTRTFDYKNPSQPSNPKGTSLPTMGGQGELPDQLEVYEYTGAYTYLDQTRGDHLTKVKMEEWESRAKRFHGSGGVRAIDAGRRFTLADHPVHDRDVADQREFAAIEVAWWIENNLPVPASDSDFPHSLKRSIDRTRVRYENTPGLQVSHNDGSVGFYLVEVEAQRVSVPYRSPFEHHKPEMHLETAIVVGPQGEEIYTDELNRIRVQFVWDRLNPGNENASCWVRVVQSDTGGGYGGVHVPRIGEEVLIDYVGGDCDRPLAVGRVYNGANQPQWHTDGILSGYRSKEYSGGGYNQLVMDDATGQNRVQLMSSSANSLLHLGYIIDQSGNSRGSYLGSGFDLRSDAYGAVRASQGLYVTTHPKAANSQPLDVKEAQQQLVTGESLVEAMSGVSEQHQAESLKDAQDTMRAFTDATQDSASGSASGGRTAGGGTGNANAFKEPVMLFGSPSGIGMSTQQSVHVVANDHVNVASGQSVHVAAGKSLIGSIGQKLSLFVQNAGMKLFAGKGKVEIQAQSDNIEVTAQKAVKVVSATDRIEIAADQGILLTSGGAYIRIKDGNVEVHAPGTIDVKGASHTFAGPASMGYPLPSPRPDQPGQLELLHQYANGEGFKGGKFKVLDASGGVLREGALDAKGHTIVSGLPAGAAQVQFGEDPRNQYDPSSVFKTAQWPAKPMQEGNAAATAMSQLSGLLPPGALPGATKVAAVAGQAAQGGIGKALSGQVTGLAQGALANALPSGAMGAVSGATQLAGMAGQVVQGGVGQALSGQAVSLAKGALASALPSGAGTALSQASQLGAAAHQVGALAQAARSAVPALKVL</sequence>
<feature type="compositionally biased region" description="Polar residues" evidence="1">
    <location>
        <begin position="248"/>
        <end position="261"/>
    </location>
</feature>
<dbReference type="Gene3D" id="2.40.50.230">
    <property type="entry name" value="Gp5 N-terminal domain"/>
    <property type="match status" value="1"/>
</dbReference>
<accession>A0A6J5J0X9</accession>
<protein>
    <submittedName>
        <fullName evidence="5">Rhs element Vgr protein</fullName>
    </submittedName>
</protein>
<gene>
    <name evidence="5" type="ORF">BCO9919_01723</name>
</gene>
<proteinExistence type="predicted"/>
<feature type="domain" description="Gp5/Type VI secretion system Vgr protein OB-fold" evidence="2">
    <location>
        <begin position="438"/>
        <end position="505"/>
    </location>
</feature>
<dbReference type="AlphaFoldDB" id="A0A6J5J0X9"/>
<evidence type="ECO:0000259" key="2">
    <source>
        <dbReference type="Pfam" id="PF04717"/>
    </source>
</evidence>
<dbReference type="InterPro" id="IPR018769">
    <property type="entry name" value="VgrG2_DUF2345"/>
</dbReference>
<dbReference type="SUPFAM" id="SSF69279">
    <property type="entry name" value="Phage tail proteins"/>
    <property type="match status" value="2"/>
</dbReference>
<dbReference type="SUPFAM" id="SSF69255">
    <property type="entry name" value="gp5 N-terminal domain-like"/>
    <property type="match status" value="1"/>
</dbReference>
<evidence type="ECO:0000259" key="3">
    <source>
        <dbReference type="Pfam" id="PF10106"/>
    </source>
</evidence>
<organism evidence="5 6">
    <name type="scientific">Burkholderia cenocepacia</name>
    <dbReference type="NCBI Taxonomy" id="95486"/>
    <lineage>
        <taxon>Bacteria</taxon>
        <taxon>Pseudomonadati</taxon>
        <taxon>Pseudomonadota</taxon>
        <taxon>Betaproteobacteria</taxon>
        <taxon>Burkholderiales</taxon>
        <taxon>Burkholderiaceae</taxon>
        <taxon>Burkholderia</taxon>
        <taxon>Burkholderia cepacia complex</taxon>
    </lineage>
</organism>
<evidence type="ECO:0000256" key="1">
    <source>
        <dbReference type="SAM" id="MobiDB-lite"/>
    </source>
</evidence>
<dbReference type="Pfam" id="PF10106">
    <property type="entry name" value="DUF2345"/>
    <property type="match status" value="1"/>
</dbReference>
<dbReference type="SUPFAM" id="SSF69349">
    <property type="entry name" value="Phage fibre proteins"/>
    <property type="match status" value="1"/>
</dbReference>
<name>A0A6J5J0X9_9BURK</name>
<dbReference type="RefSeq" id="WP_175237674.1">
    <property type="nucleotide sequence ID" value="NZ_CABWIK020000007.1"/>
</dbReference>